<feature type="region of interest" description="Disordered" evidence="3">
    <location>
        <begin position="35"/>
        <end position="60"/>
    </location>
</feature>
<reference evidence="5 6" key="1">
    <citation type="submission" date="2019-09" db="EMBL/GenBank/DDBJ databases">
        <title>Nocardioides panacisoli sp. nov., isolated from the soil of a ginseng field.</title>
        <authorList>
            <person name="Cho C."/>
        </authorList>
    </citation>
    <scope>NUCLEOTIDE SEQUENCE [LARGE SCALE GENOMIC DNA]</scope>
    <source>
        <strain evidence="5 6">BN130099</strain>
    </source>
</reference>
<name>A0A5B1LHV6_9ACTN</name>
<reference evidence="5 6" key="2">
    <citation type="submission" date="2019-09" db="EMBL/GenBank/DDBJ databases">
        <authorList>
            <person name="Jin C."/>
        </authorList>
    </citation>
    <scope>NUCLEOTIDE SEQUENCE [LARGE SCALE GENOMIC DNA]</scope>
    <source>
        <strain evidence="5 6">BN130099</strain>
    </source>
</reference>
<evidence type="ECO:0000256" key="2">
    <source>
        <dbReference type="ARBA" id="ARBA00022525"/>
    </source>
</evidence>
<dbReference type="Gene3D" id="2.150.10.10">
    <property type="entry name" value="Serralysin-like metalloprotease, C-terminal"/>
    <property type="match status" value="3"/>
</dbReference>
<dbReference type="SUPFAM" id="SSF51120">
    <property type="entry name" value="beta-Roll"/>
    <property type="match status" value="3"/>
</dbReference>
<comment type="subcellular location">
    <subcellularLocation>
        <location evidence="1">Secreted</location>
    </subcellularLocation>
</comment>
<evidence type="ECO:0000313" key="6">
    <source>
        <dbReference type="Proteomes" id="UP000325003"/>
    </source>
</evidence>
<keyword evidence="4" id="KW-0732">Signal</keyword>
<dbReference type="InterPro" id="IPR011049">
    <property type="entry name" value="Serralysin-like_metalloprot_C"/>
</dbReference>
<comment type="caution">
    <text evidence="5">The sequence shown here is derived from an EMBL/GenBank/DDBJ whole genome shotgun (WGS) entry which is preliminary data.</text>
</comment>
<keyword evidence="6" id="KW-1185">Reference proteome</keyword>
<dbReference type="RefSeq" id="WP_149727657.1">
    <property type="nucleotide sequence ID" value="NZ_VUJV01000002.1"/>
</dbReference>
<proteinExistence type="predicted"/>
<dbReference type="PRINTS" id="PR00313">
    <property type="entry name" value="CABNDNGRPT"/>
</dbReference>
<dbReference type="EMBL" id="VUJV01000002">
    <property type="protein sequence ID" value="KAA1420233.1"/>
    <property type="molecule type" value="Genomic_DNA"/>
</dbReference>
<feature type="region of interest" description="Disordered" evidence="3">
    <location>
        <begin position="219"/>
        <end position="242"/>
    </location>
</feature>
<dbReference type="PANTHER" id="PTHR38340:SF1">
    <property type="entry name" value="S-LAYER PROTEIN"/>
    <property type="match status" value="1"/>
</dbReference>
<dbReference type="GO" id="GO:0005509">
    <property type="term" value="F:calcium ion binding"/>
    <property type="evidence" value="ECO:0007669"/>
    <property type="project" value="InterPro"/>
</dbReference>
<feature type="region of interest" description="Disordered" evidence="3">
    <location>
        <begin position="1162"/>
        <end position="1214"/>
    </location>
</feature>
<dbReference type="PANTHER" id="PTHR38340">
    <property type="entry name" value="S-LAYER PROTEIN"/>
    <property type="match status" value="1"/>
</dbReference>
<gene>
    <name evidence="5" type="ORF">F0U44_07380</name>
</gene>
<evidence type="ECO:0000256" key="4">
    <source>
        <dbReference type="SAM" id="SignalP"/>
    </source>
</evidence>
<evidence type="ECO:0000256" key="3">
    <source>
        <dbReference type="SAM" id="MobiDB-lite"/>
    </source>
</evidence>
<feature type="signal peptide" evidence="4">
    <location>
        <begin position="1"/>
        <end position="33"/>
    </location>
</feature>
<feature type="chain" id="PRO_5022870254" description="Calcium-binding protein" evidence="4">
    <location>
        <begin position="34"/>
        <end position="1229"/>
    </location>
</feature>
<accession>A0A5B1LHV6</accession>
<dbReference type="InterPro" id="IPR050557">
    <property type="entry name" value="RTX_toxin/Mannuronan_C5-epim"/>
</dbReference>
<feature type="compositionally biased region" description="Gly residues" evidence="3">
    <location>
        <begin position="1201"/>
        <end position="1214"/>
    </location>
</feature>
<dbReference type="Proteomes" id="UP000325003">
    <property type="component" value="Unassembled WGS sequence"/>
</dbReference>
<evidence type="ECO:0000313" key="5">
    <source>
        <dbReference type="EMBL" id="KAA1420233.1"/>
    </source>
</evidence>
<feature type="compositionally biased region" description="Low complexity" evidence="3">
    <location>
        <begin position="51"/>
        <end position="60"/>
    </location>
</feature>
<protein>
    <recommendedName>
        <fullName evidence="7">Calcium-binding protein</fullName>
    </recommendedName>
</protein>
<dbReference type="GO" id="GO:0005576">
    <property type="term" value="C:extracellular region"/>
    <property type="evidence" value="ECO:0007669"/>
    <property type="project" value="UniProtKB-SubCell"/>
</dbReference>
<dbReference type="Pfam" id="PF00353">
    <property type="entry name" value="HemolysinCabind"/>
    <property type="match status" value="6"/>
</dbReference>
<dbReference type="AlphaFoldDB" id="A0A5B1LHV6"/>
<dbReference type="InterPro" id="IPR001343">
    <property type="entry name" value="Hemolysn_Ca-bd"/>
</dbReference>
<keyword evidence="2" id="KW-0964">Secreted</keyword>
<organism evidence="5 6">
    <name type="scientific">Nocardioides humilatus</name>
    <dbReference type="NCBI Taxonomy" id="2607660"/>
    <lineage>
        <taxon>Bacteria</taxon>
        <taxon>Bacillati</taxon>
        <taxon>Actinomycetota</taxon>
        <taxon>Actinomycetes</taxon>
        <taxon>Propionibacteriales</taxon>
        <taxon>Nocardioidaceae</taxon>
        <taxon>Nocardioides</taxon>
    </lineage>
</organism>
<evidence type="ECO:0000256" key="1">
    <source>
        <dbReference type="ARBA" id="ARBA00004613"/>
    </source>
</evidence>
<evidence type="ECO:0008006" key="7">
    <source>
        <dbReference type="Google" id="ProtNLM"/>
    </source>
</evidence>
<sequence length="1229" mass="126347">MSAARPHRISARRAAAGLLAMSGLVIAPAFLQAAAGQPDPGSPDEGRGAPDRPAAAAQAAPECELVLGDAAKDEFATCSEVALTFATTPDVGATTRVDIEVTSVKDLHGATLTLGVNDLFDLTSSSGFADAGTQLSGVGPLSTVSRTVDVTAGQTTHLSVEVTGSKAGIGIVQARLDTTGGAFDSGDELDVQLGQAAPTSPRGIRVEKVPAGIHVAAAPRGSTYHRPPSQRAGARGLDPGTPGASCTSGRFLFQDEAAVWQPTVNFSVEVYDDDPMGTDDLLATGLTNPDGAFNICFESTDEEGGGQELFVNFVAENGAWRFRNTPASDSTWRFFTGITPLADPGTLAYGDVAPPALYHRLLHAFDAIDRLFLWHADYNGYLDNAGDSRQMLLNWTPTSVDGTYYSTVDNDIHLAAADPDADHVTIHEAGHALMDALYDDNWPPVTGCNPHSVFGTSSATCAWTEGWAEWLPARVLDDPFFRWPDGSFLNLETPSWADYTGAYGDTVEGRVAGALIDLSDSANDTYWDRYTEGAGSTAATEEIYTTMAQTEVSNTFNEYFSVDRAGEGDTGYFARAALFQNTIDYTHRDPLVNTEELVRPSLDANPTPHLYSAALTNGYWNAVALRQSASGSDFDLRLFADEAMTNQIGLSEGTAGATDYILVDGNHRTGTFFPRADLFWGSGTYSIEEYLGNSVGNMGATPGSFTATDIIKPWDVQVVAGQTQYIGVQPVAGLDVSIFAHVSDGTSATTTQSRYSAVASGQSNGPGELEYLTYSAPIDGDWTNVVVLNESGTAGNYVIYRDITGPSAPAVQADGGNAQTYDTTVDLTLSATPANTLVNSMQISTDGVFDFEPWVPYFGTGTATLPAGLGTKTVSVRYRAMSGAISATATDTITMVATPTCDGQTATVAGFGAVNGTSGADVIVGGPGPNSIAGFGGNDLICGLGGNDTINDGLGADTVYGESGNDVFTQPAGTDVGDVFDGGSGTDQVSYGARSGNVTVTLDGNNDDGVSGEGDTVQTNVENVTTGGGNDTLLGTSAANRLIGNGGNDTVTGGGGNDYVTGNGGVDTLRGGDGNDTILAGDGDDTIDEGATANGSDLIKGGTGADLIDYGARTAAVAIRLTGVATSGAAGENDKLLNCEKASGGTGDDTIVGHVTADTLAGGAGNDTLTGNGNDDTMHGGPGADVLNGGNGNDNLTTLDGVGGNDTANGGGGTDFASTDIGDIRISIP</sequence>